<dbReference type="AlphaFoldDB" id="A0A0B5BEA2"/>
<proteinExistence type="predicted"/>
<organism evidence="1 2">
    <name type="scientific">Geobacter pickeringii</name>
    <dbReference type="NCBI Taxonomy" id="345632"/>
    <lineage>
        <taxon>Bacteria</taxon>
        <taxon>Pseudomonadati</taxon>
        <taxon>Thermodesulfobacteriota</taxon>
        <taxon>Desulfuromonadia</taxon>
        <taxon>Geobacterales</taxon>
        <taxon>Geobacteraceae</taxon>
        <taxon>Geobacter</taxon>
    </lineage>
</organism>
<evidence type="ECO:0000313" key="1">
    <source>
        <dbReference type="EMBL" id="AJE02381.1"/>
    </source>
</evidence>
<gene>
    <name evidence="1" type="ORF">GPICK_02400</name>
</gene>
<sequence>MARGVREKIWRQTGTTCEVNIMSNALERLKASLGNGTIDLSLLSDVEKDFGELGKRVDELEERLIMIVRTGWPWDEDGEPNAIFRTSKDGFATAMAEARELLGLKHRSVITRTEPRT</sequence>
<dbReference type="EMBL" id="CP009788">
    <property type="protein sequence ID" value="AJE02381.1"/>
    <property type="molecule type" value="Genomic_DNA"/>
</dbReference>
<dbReference type="KEGG" id="gpi:GPICK_02400"/>
<dbReference type="Proteomes" id="UP000057609">
    <property type="component" value="Chromosome"/>
</dbReference>
<name>A0A0B5BEA2_9BACT</name>
<dbReference type="HOGENOM" id="CLU_2355712_0_0_7"/>
<keyword evidence="2" id="KW-1185">Reference proteome</keyword>
<accession>A0A0B5BEA2</accession>
<protein>
    <submittedName>
        <fullName evidence="1">Uncharacterized protein</fullName>
    </submittedName>
</protein>
<reference evidence="1 2" key="1">
    <citation type="journal article" date="2015" name="Genome Announc.">
        <title>Complete Genome of Geobacter pickeringii G13T, a Metal-Reducing Isolate from Sedimentary Kaolin Deposits.</title>
        <authorList>
            <person name="Badalamenti J.P."/>
            <person name="Bond D.R."/>
        </authorList>
    </citation>
    <scope>NUCLEOTIDE SEQUENCE [LARGE SCALE GENOMIC DNA]</scope>
    <source>
        <strain evidence="1 2">G13</strain>
    </source>
</reference>
<evidence type="ECO:0000313" key="2">
    <source>
        <dbReference type="Proteomes" id="UP000057609"/>
    </source>
</evidence>